<accession>A0A2S5SYV7</accession>
<dbReference type="InterPro" id="IPR001633">
    <property type="entry name" value="EAL_dom"/>
</dbReference>
<dbReference type="InterPro" id="IPR000160">
    <property type="entry name" value="GGDEF_dom"/>
</dbReference>
<dbReference type="Pfam" id="PF00563">
    <property type="entry name" value="EAL"/>
    <property type="match status" value="1"/>
</dbReference>
<dbReference type="InterPro" id="IPR043128">
    <property type="entry name" value="Rev_trsase/Diguanyl_cyclase"/>
</dbReference>
<feature type="domain" description="EAL" evidence="1">
    <location>
        <begin position="204"/>
        <end position="457"/>
    </location>
</feature>
<dbReference type="AlphaFoldDB" id="A0A2S5SYV7"/>
<dbReference type="NCBIfam" id="TIGR00254">
    <property type="entry name" value="GGDEF"/>
    <property type="match status" value="1"/>
</dbReference>
<dbReference type="InterPro" id="IPR029787">
    <property type="entry name" value="Nucleotide_cyclase"/>
</dbReference>
<evidence type="ECO:0000313" key="4">
    <source>
        <dbReference type="Proteomes" id="UP000238605"/>
    </source>
</evidence>
<dbReference type="PROSITE" id="PS50883">
    <property type="entry name" value="EAL"/>
    <property type="match status" value="1"/>
</dbReference>
<dbReference type="InterPro" id="IPR035919">
    <property type="entry name" value="EAL_sf"/>
</dbReference>
<dbReference type="Gene3D" id="3.20.20.450">
    <property type="entry name" value="EAL domain"/>
    <property type="match status" value="1"/>
</dbReference>
<dbReference type="Pfam" id="PF00990">
    <property type="entry name" value="GGDEF"/>
    <property type="match status" value="1"/>
</dbReference>
<keyword evidence="4" id="KW-1185">Reference proteome</keyword>
<dbReference type="InterPro" id="IPR050706">
    <property type="entry name" value="Cyclic-di-GMP_PDE-like"/>
</dbReference>
<evidence type="ECO:0000259" key="1">
    <source>
        <dbReference type="PROSITE" id="PS50883"/>
    </source>
</evidence>
<dbReference type="Gene3D" id="3.30.70.270">
    <property type="match status" value="1"/>
</dbReference>
<dbReference type="CDD" id="cd01948">
    <property type="entry name" value="EAL"/>
    <property type="match status" value="1"/>
</dbReference>
<dbReference type="CDD" id="cd01949">
    <property type="entry name" value="GGDEF"/>
    <property type="match status" value="1"/>
</dbReference>
<dbReference type="SMART" id="SM00267">
    <property type="entry name" value="GGDEF"/>
    <property type="match status" value="1"/>
</dbReference>
<feature type="domain" description="GGDEF" evidence="2">
    <location>
        <begin position="59"/>
        <end position="195"/>
    </location>
</feature>
<dbReference type="PANTHER" id="PTHR33121:SF71">
    <property type="entry name" value="OXYGEN SENSOR PROTEIN DOSP"/>
    <property type="match status" value="1"/>
</dbReference>
<dbReference type="Proteomes" id="UP000238605">
    <property type="component" value="Unassembled WGS sequence"/>
</dbReference>
<protein>
    <recommendedName>
        <fullName evidence="5">Bifunctional diguanylate cyclase/phosphodiesterase</fullName>
    </recommendedName>
</protein>
<dbReference type="SMART" id="SM00052">
    <property type="entry name" value="EAL"/>
    <property type="match status" value="1"/>
</dbReference>
<organism evidence="3 4">
    <name type="scientific">Caldimonas caldifontis</name>
    <dbReference type="NCBI Taxonomy" id="1452508"/>
    <lineage>
        <taxon>Bacteria</taxon>
        <taxon>Pseudomonadati</taxon>
        <taxon>Pseudomonadota</taxon>
        <taxon>Betaproteobacteria</taxon>
        <taxon>Burkholderiales</taxon>
        <taxon>Sphaerotilaceae</taxon>
        <taxon>Caldimonas</taxon>
    </lineage>
</organism>
<gene>
    <name evidence="3" type="ORF">C1704_03215</name>
</gene>
<proteinExistence type="predicted"/>
<dbReference type="PANTHER" id="PTHR33121">
    <property type="entry name" value="CYCLIC DI-GMP PHOSPHODIESTERASE PDEF"/>
    <property type="match status" value="1"/>
</dbReference>
<evidence type="ECO:0000313" key="3">
    <source>
        <dbReference type="EMBL" id="PPE67882.1"/>
    </source>
</evidence>
<dbReference type="SUPFAM" id="SSF141868">
    <property type="entry name" value="EAL domain-like"/>
    <property type="match status" value="1"/>
</dbReference>
<dbReference type="EMBL" id="PSNX01000002">
    <property type="protein sequence ID" value="PPE67882.1"/>
    <property type="molecule type" value="Genomic_DNA"/>
</dbReference>
<dbReference type="GO" id="GO:0071111">
    <property type="term" value="F:cyclic-guanylate-specific phosphodiesterase activity"/>
    <property type="evidence" value="ECO:0007669"/>
    <property type="project" value="InterPro"/>
</dbReference>
<comment type="caution">
    <text evidence="3">The sequence shown here is derived from an EMBL/GenBank/DDBJ whole genome shotgun (WGS) entry which is preliminary data.</text>
</comment>
<name>A0A2S5SYV7_9BURK</name>
<dbReference type="RefSeq" id="WP_104300929.1">
    <property type="nucleotide sequence ID" value="NZ_PSNX01000002.1"/>
</dbReference>
<reference evidence="3 4" key="1">
    <citation type="submission" date="2018-02" db="EMBL/GenBank/DDBJ databases">
        <title>Reclassifiation of [Polyangium] brachysporum DSM 7029 as Guopingzhaonella breviflexa gen. nov., sp. nov., a member of the family Comamonadaceae.</title>
        <authorList>
            <person name="Tang B."/>
        </authorList>
    </citation>
    <scope>NUCLEOTIDE SEQUENCE [LARGE SCALE GENOMIC DNA]</scope>
    <source>
        <strain evidence="3 4">BCRC 80649</strain>
    </source>
</reference>
<dbReference type="OrthoDB" id="9813903at2"/>
<sequence length="465" mass="50581">MQHLFTLFTPLALAELDHRVNALGTSRRAGEGLVDALTNLGNRSALYDALQARSDLPAGTLALAVLDINHFHEINEQLGHGAGDETLQAVAARIARWNPMAATPCAYRLGGDEFVILCQANRGQACDWTAQFENLVAWLNEPMQVSGHALSLTLSVGVAVGPVAGDSIDSLLWRADQAKRLARERGRSVVLHTPSHAHTPQHRDLSLRADIRQAVAQQQFVLHYQPKVCPRLRTLVGLEALIRWPHPVTGREVQPAEFIPFIETTAYIHPVTQWVLNQALADLASLPEHLALSVAVNISAKNLLDERLVPKIADALERTGVSAHRLELELTESSFLSSPRFAREQIEALAELGVRVSIDDFGTGFSSLSYLQDLPVHAIKVDQIFVRPLLDTPRSATIARAAVELAHALGMQAVAEGVERAELIEPLAAMGYDALQGFAIARPAALHDALAAARDWAQTSPLRIA</sequence>
<dbReference type="PROSITE" id="PS50887">
    <property type="entry name" value="GGDEF"/>
    <property type="match status" value="1"/>
</dbReference>
<evidence type="ECO:0000259" key="2">
    <source>
        <dbReference type="PROSITE" id="PS50887"/>
    </source>
</evidence>
<dbReference type="SUPFAM" id="SSF55073">
    <property type="entry name" value="Nucleotide cyclase"/>
    <property type="match status" value="1"/>
</dbReference>
<evidence type="ECO:0008006" key="5">
    <source>
        <dbReference type="Google" id="ProtNLM"/>
    </source>
</evidence>